<keyword evidence="3" id="KW-1185">Reference proteome</keyword>
<reference evidence="2" key="1">
    <citation type="submission" date="2022-01" db="EMBL/GenBank/DDBJ databases">
        <authorList>
            <person name="Braso-Vives M."/>
        </authorList>
    </citation>
    <scope>NUCLEOTIDE SEQUENCE</scope>
</reference>
<evidence type="ECO:0000256" key="1">
    <source>
        <dbReference type="SAM" id="MobiDB-lite"/>
    </source>
</evidence>
<organism evidence="2 3">
    <name type="scientific">Branchiostoma lanceolatum</name>
    <name type="common">Common lancelet</name>
    <name type="synonym">Amphioxus lanceolatum</name>
    <dbReference type="NCBI Taxonomy" id="7740"/>
    <lineage>
        <taxon>Eukaryota</taxon>
        <taxon>Metazoa</taxon>
        <taxon>Chordata</taxon>
        <taxon>Cephalochordata</taxon>
        <taxon>Leptocardii</taxon>
        <taxon>Amphioxiformes</taxon>
        <taxon>Branchiostomatidae</taxon>
        <taxon>Branchiostoma</taxon>
    </lineage>
</organism>
<sequence>MGRPTRHGSDLEDVALEEDGKTRSSTRSRGWESPEPPGGSMSRTDQPGQPYACNVTGSKENAIITAGCRVTQKSSKVLSPLTYCKDNPKADAVEARLQAVAGADPDQAT</sequence>
<evidence type="ECO:0000313" key="2">
    <source>
        <dbReference type="EMBL" id="CAH1245694.1"/>
    </source>
</evidence>
<dbReference type="Proteomes" id="UP000838412">
    <property type="component" value="Chromosome 14"/>
</dbReference>
<evidence type="ECO:0000313" key="3">
    <source>
        <dbReference type="Proteomes" id="UP000838412"/>
    </source>
</evidence>
<feature type="region of interest" description="Disordered" evidence="1">
    <location>
        <begin position="1"/>
        <end position="54"/>
    </location>
</feature>
<dbReference type="AlphaFoldDB" id="A0A8J9Z1Y4"/>
<dbReference type="EMBL" id="OV696699">
    <property type="protein sequence ID" value="CAH1245694.1"/>
    <property type="molecule type" value="Genomic_DNA"/>
</dbReference>
<proteinExistence type="predicted"/>
<protein>
    <submittedName>
        <fullName evidence="2">Hypp7525 protein</fullName>
    </submittedName>
</protein>
<accession>A0A8J9Z1Y4</accession>
<gene>
    <name evidence="2" type="primary">Hypp7525</name>
    <name evidence="2" type="ORF">BLAG_LOCUS7937</name>
</gene>
<name>A0A8J9Z1Y4_BRALA</name>